<dbReference type="Proteomes" id="UP000252378">
    <property type="component" value="Unassembled WGS sequence"/>
</dbReference>
<dbReference type="AlphaFoldDB" id="A0A367FVQ7"/>
<evidence type="ECO:0000313" key="2">
    <source>
        <dbReference type="Proteomes" id="UP000252378"/>
    </source>
</evidence>
<proteinExistence type="predicted"/>
<organism evidence="1 2">
    <name type="scientific">Faecalibacterium prausnitzii</name>
    <dbReference type="NCBI Taxonomy" id="853"/>
    <lineage>
        <taxon>Bacteria</taxon>
        <taxon>Bacillati</taxon>
        <taxon>Bacillota</taxon>
        <taxon>Clostridia</taxon>
        <taxon>Eubacteriales</taxon>
        <taxon>Oscillospiraceae</taxon>
        <taxon>Faecalibacterium</taxon>
    </lineage>
</organism>
<dbReference type="EMBL" id="PXUP01000055">
    <property type="protein sequence ID" value="RCH41719.1"/>
    <property type="molecule type" value="Genomic_DNA"/>
</dbReference>
<name>A0A367FVQ7_9FIRM</name>
<evidence type="ECO:0000313" key="1">
    <source>
        <dbReference type="EMBL" id="RCH41719.1"/>
    </source>
</evidence>
<sequence>MAEGGSILCCRPLDYRTAKTGGAVNGGTFAPFILTVDWLGWICYLFPHHSCVLASFRIFIICI</sequence>
<gene>
    <name evidence="1" type="ORF">C7J97_14595</name>
</gene>
<reference evidence="1 2" key="1">
    <citation type="submission" date="2018-03" db="EMBL/GenBank/DDBJ databases">
        <title>Complete genome sequencing of Faecalibacterium prausnitzii strains isolated from the human gut.</title>
        <authorList>
            <person name="Fitzgerald B.C."/>
            <person name="Shkoporov A.N."/>
            <person name="Ross P.R."/>
            <person name="Hill C."/>
        </authorList>
    </citation>
    <scope>NUCLEOTIDE SEQUENCE [LARGE SCALE GENOMIC DNA]</scope>
    <source>
        <strain evidence="1 2">ATCC 27768</strain>
    </source>
</reference>
<protein>
    <submittedName>
        <fullName evidence="1">Uncharacterized protein</fullName>
    </submittedName>
</protein>
<comment type="caution">
    <text evidence="1">The sequence shown here is derived from an EMBL/GenBank/DDBJ whole genome shotgun (WGS) entry which is preliminary data.</text>
</comment>
<accession>A0A367FVQ7</accession>